<keyword evidence="3" id="KW-1185">Reference proteome</keyword>
<evidence type="ECO:0008006" key="4">
    <source>
        <dbReference type="Google" id="ProtNLM"/>
    </source>
</evidence>
<dbReference type="PROSITE" id="PS51257">
    <property type="entry name" value="PROKAR_LIPOPROTEIN"/>
    <property type="match status" value="1"/>
</dbReference>
<dbReference type="AlphaFoldDB" id="A0A1I0WYK7"/>
<keyword evidence="1" id="KW-0812">Transmembrane</keyword>
<gene>
    <name evidence="2" type="ORF">SAMN05660845_1045</name>
</gene>
<protein>
    <recommendedName>
        <fullName evidence="4">DUF4258 domain-containing protein</fullName>
    </recommendedName>
</protein>
<sequence length="124" mass="14663">MKFSYRLSYYLFGFLVGCVFLFFVLNKKNTRCSYFPNDRVLNNLRSKPFYYSDIASKELAEDWLDTIDVKNTLQYGDVDFDRSNLVISKGKLYTIIGKTTKNQPIEVIIENYEDKVVLREIKKQ</sequence>
<proteinExistence type="predicted"/>
<dbReference type="OrthoDB" id="1466970at2"/>
<evidence type="ECO:0000313" key="3">
    <source>
        <dbReference type="Proteomes" id="UP000199604"/>
    </source>
</evidence>
<feature type="transmembrane region" description="Helical" evidence="1">
    <location>
        <begin position="7"/>
        <end position="25"/>
    </location>
</feature>
<dbReference type="STRING" id="498292.SAMN05660845_1045"/>
<organism evidence="2 3">
    <name type="scientific">Flavobacterium swingsii</name>
    <dbReference type="NCBI Taxonomy" id="498292"/>
    <lineage>
        <taxon>Bacteria</taxon>
        <taxon>Pseudomonadati</taxon>
        <taxon>Bacteroidota</taxon>
        <taxon>Flavobacteriia</taxon>
        <taxon>Flavobacteriales</taxon>
        <taxon>Flavobacteriaceae</taxon>
        <taxon>Flavobacterium</taxon>
    </lineage>
</organism>
<keyword evidence="1" id="KW-0472">Membrane</keyword>
<name>A0A1I0WYK7_9FLAO</name>
<dbReference type="RefSeq" id="WP_091474657.1">
    <property type="nucleotide sequence ID" value="NZ_FOJT01000002.1"/>
</dbReference>
<reference evidence="3" key="1">
    <citation type="submission" date="2016-10" db="EMBL/GenBank/DDBJ databases">
        <authorList>
            <person name="Varghese N."/>
            <person name="Submissions S."/>
        </authorList>
    </citation>
    <scope>NUCLEOTIDE SEQUENCE [LARGE SCALE GENOMIC DNA]</scope>
    <source>
        <strain evidence="3">DSM 21789</strain>
    </source>
</reference>
<evidence type="ECO:0000313" key="2">
    <source>
        <dbReference type="EMBL" id="SFA93146.1"/>
    </source>
</evidence>
<accession>A0A1I0WYK7</accession>
<dbReference type="Pfam" id="PF14076">
    <property type="entry name" value="DUF4258"/>
    <property type="match status" value="1"/>
</dbReference>
<dbReference type="Proteomes" id="UP000199604">
    <property type="component" value="Unassembled WGS sequence"/>
</dbReference>
<evidence type="ECO:0000256" key="1">
    <source>
        <dbReference type="SAM" id="Phobius"/>
    </source>
</evidence>
<keyword evidence="1" id="KW-1133">Transmembrane helix</keyword>
<dbReference type="InterPro" id="IPR025354">
    <property type="entry name" value="DUF4258"/>
</dbReference>
<dbReference type="EMBL" id="FOJT01000002">
    <property type="protein sequence ID" value="SFA93146.1"/>
    <property type="molecule type" value="Genomic_DNA"/>
</dbReference>